<evidence type="ECO:0000313" key="8">
    <source>
        <dbReference type="Proteomes" id="UP000188543"/>
    </source>
</evidence>
<dbReference type="Proteomes" id="UP000191686">
    <property type="component" value="Unassembled WGS sequence"/>
</dbReference>
<comment type="similarity">
    <text evidence="1">Belongs to the LysR transcriptional regulatory family.</text>
</comment>
<dbReference type="AlphaFoldDB" id="A0A142PQG7"/>
<dbReference type="Proteomes" id="UP000188543">
    <property type="component" value="Unassembled WGS sequence"/>
</dbReference>
<dbReference type="PANTHER" id="PTHR30537:SF5">
    <property type="entry name" value="HTH-TYPE TRANSCRIPTIONAL ACTIVATOR TTDR-RELATED"/>
    <property type="match status" value="1"/>
</dbReference>
<evidence type="ECO:0000259" key="5">
    <source>
        <dbReference type="PROSITE" id="PS50931"/>
    </source>
</evidence>
<protein>
    <submittedName>
        <fullName evidence="7">LysR family transcriptional regulator</fullName>
    </submittedName>
</protein>
<dbReference type="InterPro" id="IPR036390">
    <property type="entry name" value="WH_DNA-bd_sf"/>
</dbReference>
<dbReference type="GO" id="GO:0006351">
    <property type="term" value="P:DNA-templated transcription"/>
    <property type="evidence" value="ECO:0007669"/>
    <property type="project" value="TreeGrafter"/>
</dbReference>
<dbReference type="Pfam" id="PF00126">
    <property type="entry name" value="HTH_1"/>
    <property type="match status" value="1"/>
</dbReference>
<dbReference type="EMBL" id="JYMX02000015">
    <property type="protein sequence ID" value="MCW3713488.1"/>
    <property type="molecule type" value="Genomic_DNA"/>
</dbReference>
<evidence type="ECO:0000256" key="2">
    <source>
        <dbReference type="ARBA" id="ARBA00023015"/>
    </source>
</evidence>
<dbReference type="PROSITE" id="PS50931">
    <property type="entry name" value="HTH_LYSR"/>
    <property type="match status" value="1"/>
</dbReference>
<dbReference type="Gene3D" id="1.10.10.10">
    <property type="entry name" value="Winged helix-like DNA-binding domain superfamily/Winged helix DNA-binding domain"/>
    <property type="match status" value="1"/>
</dbReference>
<dbReference type="GO" id="GO:0003700">
    <property type="term" value="F:DNA-binding transcription factor activity"/>
    <property type="evidence" value="ECO:0007669"/>
    <property type="project" value="InterPro"/>
</dbReference>
<dbReference type="InterPro" id="IPR036388">
    <property type="entry name" value="WH-like_DNA-bd_sf"/>
</dbReference>
<comment type="caution">
    <text evidence="7">The sequence shown here is derived from an EMBL/GenBank/DDBJ whole genome shotgun (WGS) entry which is preliminary data.</text>
</comment>
<evidence type="ECO:0000313" key="9">
    <source>
        <dbReference type="Proteomes" id="UP000191686"/>
    </source>
</evidence>
<organism evidence="7 8">
    <name type="scientific">Burkholderia cenocepacia</name>
    <dbReference type="NCBI Taxonomy" id="95486"/>
    <lineage>
        <taxon>Bacteria</taxon>
        <taxon>Pseudomonadati</taxon>
        <taxon>Pseudomonadota</taxon>
        <taxon>Betaproteobacteria</taxon>
        <taxon>Burkholderiales</taxon>
        <taxon>Burkholderiaceae</taxon>
        <taxon>Burkholderia</taxon>
        <taxon>Burkholderia cepacia complex</taxon>
    </lineage>
</organism>
<evidence type="ECO:0000256" key="1">
    <source>
        <dbReference type="ARBA" id="ARBA00009437"/>
    </source>
</evidence>
<dbReference type="CDD" id="cd08422">
    <property type="entry name" value="PBP2_CrgA_like"/>
    <property type="match status" value="1"/>
</dbReference>
<dbReference type="EMBL" id="MUTJ01000077">
    <property type="protein sequence ID" value="ONU80737.1"/>
    <property type="molecule type" value="Genomic_DNA"/>
</dbReference>
<dbReference type="PANTHER" id="PTHR30537">
    <property type="entry name" value="HTH-TYPE TRANSCRIPTIONAL REGULATOR"/>
    <property type="match status" value="1"/>
</dbReference>
<dbReference type="OrthoDB" id="116299at2"/>
<evidence type="ECO:0000313" key="6">
    <source>
        <dbReference type="EMBL" id="MCW3713488.1"/>
    </source>
</evidence>
<dbReference type="InterPro" id="IPR000847">
    <property type="entry name" value="LysR_HTH_N"/>
</dbReference>
<name>A0A142PQG7_9BURK</name>
<gene>
    <name evidence="7" type="ORF">A8E72_24440</name>
    <name evidence="6" type="ORF">UE95_019575</name>
</gene>
<proteinExistence type="inferred from homology"/>
<reference evidence="6 9" key="3">
    <citation type="journal article" date="2017" name="Front. Microbiol.">
        <title>Genomics reveals a unique clone of Burkholderia cenocepacia harbouring an actively excising novel genomic island.</title>
        <authorList>
            <person name="Patil P."/>
            <person name="Mali S."/>
            <person name="Midha S."/>
            <person name="Gautam V."/>
            <person name="Dash L."/>
            <person name="Kumar S."/>
            <person name="Shastri J."/>
            <person name="Singhal L."/>
            <person name="Patil P.B."/>
        </authorList>
    </citation>
    <scope>NUCLEOTIDE SEQUENCE [LARGE SCALE GENOMIC DNA]</scope>
    <source>
        <strain evidence="6 9">BC-19</strain>
    </source>
</reference>
<keyword evidence="3" id="KW-0238">DNA-binding</keyword>
<keyword evidence="4" id="KW-0804">Transcription</keyword>
<evidence type="ECO:0000256" key="3">
    <source>
        <dbReference type="ARBA" id="ARBA00023125"/>
    </source>
</evidence>
<dbReference type="Gene3D" id="3.40.190.290">
    <property type="match status" value="1"/>
</dbReference>
<dbReference type="InterPro" id="IPR058163">
    <property type="entry name" value="LysR-type_TF_proteobact-type"/>
</dbReference>
<dbReference type="Pfam" id="PF03466">
    <property type="entry name" value="LysR_substrate"/>
    <property type="match status" value="1"/>
</dbReference>
<evidence type="ECO:0000313" key="7">
    <source>
        <dbReference type="EMBL" id="ONU80737.1"/>
    </source>
</evidence>
<reference evidence="6" key="5">
    <citation type="submission" date="2021-09" db="EMBL/GenBank/DDBJ databases">
        <authorList>
            <person name="Saroha T."/>
            <person name="Patil P."/>
            <person name="Gautam D.V."/>
            <person name="Patil D.P.B."/>
        </authorList>
    </citation>
    <scope>NUCLEOTIDE SEQUENCE</scope>
    <source>
        <strain evidence="6">BC-19</strain>
    </source>
</reference>
<reference evidence="6 9" key="4">
    <citation type="journal article" date="2017" name="Front. Microbiol.">
        <title>Genomics Reveals a Unique Clone of Burkholderia cenocepacia Harboring an Actively Excising Novel Genomic Island.</title>
        <authorList>
            <person name="Patil P.P."/>
            <person name="Mali S."/>
            <person name="Midha S."/>
            <person name="Gautam V."/>
            <person name="Dash L."/>
            <person name="Kumar S."/>
            <person name="Shastri J."/>
            <person name="Singhal L."/>
            <person name="Patil P.B."/>
        </authorList>
    </citation>
    <scope>NUCLEOTIDE SEQUENCE [LARGE SCALE GENOMIC DNA]</scope>
    <source>
        <strain evidence="6 9">BC-19</strain>
    </source>
</reference>
<reference evidence="7 8" key="2">
    <citation type="submission" date="2016-08" db="EMBL/GenBank/DDBJ databases">
        <authorList>
            <person name="Seilhamer J.J."/>
        </authorList>
    </citation>
    <scope>NUCLEOTIDE SEQUENCE [LARGE SCALE GENOMIC DNA]</scope>
    <source>
        <strain evidence="7 8">VC14762</strain>
    </source>
</reference>
<dbReference type="GO" id="GO:0043565">
    <property type="term" value="F:sequence-specific DNA binding"/>
    <property type="evidence" value="ECO:0007669"/>
    <property type="project" value="TreeGrafter"/>
</dbReference>
<feature type="domain" description="HTH lysR-type" evidence="5">
    <location>
        <begin position="2"/>
        <end position="59"/>
    </location>
</feature>
<accession>A0A142PQG7</accession>
<dbReference type="InterPro" id="IPR005119">
    <property type="entry name" value="LysR_subst-bd"/>
</dbReference>
<dbReference type="RefSeq" id="WP_006498023.1">
    <property type="nucleotide sequence ID" value="NZ_CADETK010000001.1"/>
</dbReference>
<keyword evidence="2" id="KW-0805">Transcription regulation</keyword>
<evidence type="ECO:0000256" key="4">
    <source>
        <dbReference type="ARBA" id="ARBA00023163"/>
    </source>
</evidence>
<reference evidence="6" key="1">
    <citation type="submission" date="2015-02" db="EMBL/GenBank/DDBJ databases">
        <authorList>
            <person name="Patil P.P."/>
            <person name="Midha S."/>
            <person name="Mali S."/>
            <person name="Gautam V."/>
            <person name="Dash L."/>
            <person name="Kumar S."/>
            <person name="Shastri J."/>
            <person name="Singhal L."/>
            <person name="Patil P.B."/>
        </authorList>
    </citation>
    <scope>NUCLEOTIDE SEQUENCE</scope>
    <source>
        <strain evidence="6">BC-19</strain>
    </source>
</reference>
<dbReference type="SUPFAM" id="SSF46785">
    <property type="entry name" value="Winged helix' DNA-binding domain"/>
    <property type="match status" value="1"/>
</dbReference>
<sequence length="307" mass="33832">MLDLNDLALFVQVVRAGSFSEAARRLRMPANTLSRRIDQFEGHIGTRLLHRSTRKLAPSTEGLALFERYAPALDRIFEIERQHADGQEPAGTVRVAAMAGLFEVIKLEWLAEFYARHPRISIDFLLDDTPSDLIAERIDLALRIGIETGGSFRVRRIAPGTMILAASPAYLERRGTPRTPRELADHDCLTVSSRQGRSMWRLQGPRGTQEISIDSRFSVNDMRVVMQACLAGLGIALVPRVLAAAAIDEGKLARVLPAYQRSGAGLGLQLVYTSRPPLPPAVTAVAEFLLEKLDQGMSRCPEPTAGR</sequence>
<dbReference type="SUPFAM" id="SSF53850">
    <property type="entry name" value="Periplasmic binding protein-like II"/>
    <property type="match status" value="1"/>
</dbReference>